<gene>
    <name evidence="3" type="ORF">O3P69_005439</name>
</gene>
<organism evidence="3 4">
    <name type="scientific">Scylla paramamosain</name>
    <name type="common">Mud crab</name>
    <dbReference type="NCBI Taxonomy" id="85552"/>
    <lineage>
        <taxon>Eukaryota</taxon>
        <taxon>Metazoa</taxon>
        <taxon>Ecdysozoa</taxon>
        <taxon>Arthropoda</taxon>
        <taxon>Crustacea</taxon>
        <taxon>Multicrustacea</taxon>
        <taxon>Malacostraca</taxon>
        <taxon>Eumalacostraca</taxon>
        <taxon>Eucarida</taxon>
        <taxon>Decapoda</taxon>
        <taxon>Pleocyemata</taxon>
        <taxon>Brachyura</taxon>
        <taxon>Eubrachyura</taxon>
        <taxon>Portunoidea</taxon>
        <taxon>Portunidae</taxon>
        <taxon>Portuninae</taxon>
        <taxon>Scylla</taxon>
    </lineage>
</organism>
<keyword evidence="4" id="KW-1185">Reference proteome</keyword>
<dbReference type="Proteomes" id="UP001487740">
    <property type="component" value="Unassembled WGS sequence"/>
</dbReference>
<comment type="caution">
    <text evidence="3">The sequence shown here is derived from an EMBL/GenBank/DDBJ whole genome shotgun (WGS) entry which is preliminary data.</text>
</comment>
<evidence type="ECO:0000256" key="2">
    <source>
        <dbReference type="SAM" id="Phobius"/>
    </source>
</evidence>
<feature type="compositionally biased region" description="Basic and acidic residues" evidence="1">
    <location>
        <begin position="20"/>
        <end position="33"/>
    </location>
</feature>
<feature type="compositionally biased region" description="Basic and acidic residues" evidence="1">
    <location>
        <begin position="1"/>
        <end position="11"/>
    </location>
</feature>
<evidence type="ECO:0000313" key="4">
    <source>
        <dbReference type="Proteomes" id="UP001487740"/>
    </source>
</evidence>
<accession>A0AAW0UAZ4</accession>
<reference evidence="3 4" key="1">
    <citation type="submission" date="2023-03" db="EMBL/GenBank/DDBJ databases">
        <title>High-quality genome of Scylla paramamosain provides insights in environmental adaptation.</title>
        <authorList>
            <person name="Zhang L."/>
        </authorList>
    </citation>
    <scope>NUCLEOTIDE SEQUENCE [LARGE SCALE GENOMIC DNA]</scope>
    <source>
        <strain evidence="3">LZ_2023a</strain>
        <tissue evidence="3">Muscle</tissue>
    </source>
</reference>
<keyword evidence="2" id="KW-0812">Transmembrane</keyword>
<keyword evidence="2" id="KW-0472">Membrane</keyword>
<feature type="region of interest" description="Disordered" evidence="1">
    <location>
        <begin position="1"/>
        <end position="43"/>
    </location>
</feature>
<name>A0AAW0UAZ4_SCYPA</name>
<evidence type="ECO:0000256" key="1">
    <source>
        <dbReference type="SAM" id="MobiDB-lite"/>
    </source>
</evidence>
<sequence length="210" mass="23132">MELTEKAQEGQHHKRHKKKAKEEKESNEREGSRKAGARVGHGRGWNEVHFQSTAPRGRECVGSVAVFSRLSPGPHKSPRWSEACLGVTSTVVIAKVDGREQISQSGIREGEERLLGGDEVRSIHSLGFLVESTVTPIQSIKMRVWALLLAVLTVVCAMAGMTEAMPEPQRPGGLLSRRTFGFRRFTNSRRRASSRPSNSCTNQGLFVVCG</sequence>
<protein>
    <submittedName>
        <fullName evidence="3">Uncharacterized protein</fullName>
    </submittedName>
</protein>
<feature type="transmembrane region" description="Helical" evidence="2">
    <location>
        <begin position="142"/>
        <end position="161"/>
    </location>
</feature>
<dbReference type="AlphaFoldDB" id="A0AAW0UAZ4"/>
<evidence type="ECO:0000313" key="3">
    <source>
        <dbReference type="EMBL" id="KAK8396393.1"/>
    </source>
</evidence>
<keyword evidence="2" id="KW-1133">Transmembrane helix</keyword>
<dbReference type="EMBL" id="JARAKH010000016">
    <property type="protein sequence ID" value="KAK8396393.1"/>
    <property type="molecule type" value="Genomic_DNA"/>
</dbReference>
<proteinExistence type="predicted"/>